<proteinExistence type="predicted"/>
<feature type="compositionally biased region" description="Basic and acidic residues" evidence="1">
    <location>
        <begin position="29"/>
        <end position="43"/>
    </location>
</feature>
<dbReference type="AlphaFoldDB" id="A0A8J3SF84"/>
<evidence type="ECO:0000313" key="3">
    <source>
        <dbReference type="Proteomes" id="UP000619788"/>
    </source>
</evidence>
<reference evidence="2 3" key="1">
    <citation type="submission" date="2021-01" db="EMBL/GenBank/DDBJ databases">
        <title>Whole genome shotgun sequence of Planobispora siamensis NBRC 107568.</title>
        <authorList>
            <person name="Komaki H."/>
            <person name="Tamura T."/>
        </authorList>
    </citation>
    <scope>NUCLEOTIDE SEQUENCE [LARGE SCALE GENOMIC DNA]</scope>
    <source>
        <strain evidence="2 3">NBRC 107568</strain>
    </source>
</reference>
<comment type="caution">
    <text evidence="2">The sequence shown here is derived from an EMBL/GenBank/DDBJ whole genome shotgun (WGS) entry which is preliminary data.</text>
</comment>
<feature type="region of interest" description="Disordered" evidence="1">
    <location>
        <begin position="1"/>
        <end position="53"/>
    </location>
</feature>
<name>A0A8J3SF84_9ACTN</name>
<gene>
    <name evidence="2" type="ORF">Psi01_41210</name>
</gene>
<protein>
    <submittedName>
        <fullName evidence="2">Uncharacterized protein</fullName>
    </submittedName>
</protein>
<organism evidence="2 3">
    <name type="scientific">Planobispora siamensis</name>
    <dbReference type="NCBI Taxonomy" id="936338"/>
    <lineage>
        <taxon>Bacteria</taxon>
        <taxon>Bacillati</taxon>
        <taxon>Actinomycetota</taxon>
        <taxon>Actinomycetes</taxon>
        <taxon>Streptosporangiales</taxon>
        <taxon>Streptosporangiaceae</taxon>
        <taxon>Planobispora</taxon>
    </lineage>
</organism>
<evidence type="ECO:0000256" key="1">
    <source>
        <dbReference type="SAM" id="MobiDB-lite"/>
    </source>
</evidence>
<sequence length="53" mass="5923">MWSALQVKRGARDASRGSRGRARRTVPASDRKETVPASDRKETVPGLAFARRR</sequence>
<accession>A0A8J3SF84</accession>
<keyword evidence="3" id="KW-1185">Reference proteome</keyword>
<dbReference type="EMBL" id="BOOJ01000033">
    <property type="protein sequence ID" value="GIH93491.1"/>
    <property type="molecule type" value="Genomic_DNA"/>
</dbReference>
<dbReference type="Proteomes" id="UP000619788">
    <property type="component" value="Unassembled WGS sequence"/>
</dbReference>
<evidence type="ECO:0000313" key="2">
    <source>
        <dbReference type="EMBL" id="GIH93491.1"/>
    </source>
</evidence>